<evidence type="ECO:0000256" key="14">
    <source>
        <dbReference type="ARBA" id="ARBA00047891"/>
    </source>
</evidence>
<dbReference type="RefSeq" id="WP_013161848.1">
    <property type="nucleotide sequence ID" value="NC_014215.1"/>
</dbReference>
<dbReference type="SUPFAM" id="SSF51735">
    <property type="entry name" value="NAD(P)-binding Rossmann-fold domains"/>
    <property type="match status" value="1"/>
</dbReference>
<keyword evidence="12 15" id="KW-0457">Lysine biosynthesis</keyword>
<dbReference type="SMART" id="SM00859">
    <property type="entry name" value="Semialdhyde_dh"/>
    <property type="match status" value="1"/>
</dbReference>
<dbReference type="UniPathway" id="UPA00050">
    <property type="reaction ID" value="UER00463"/>
</dbReference>
<protein>
    <recommendedName>
        <fullName evidence="6 15">Aspartate-semialdehyde dehydrogenase</fullName>
        <shortName evidence="15">ASA dehydrogenase</shortName>
        <shortName evidence="15">ASADH</shortName>
        <ecNumber evidence="6 15">1.2.1.11</ecNumber>
    </recommendedName>
    <alternativeName>
        <fullName evidence="15">Aspartate-beta-semialdehyde dehydrogenase</fullName>
    </alternativeName>
</protein>
<dbReference type="SUPFAM" id="SSF55347">
    <property type="entry name" value="Glyceraldehyde-3-phosphate dehydrogenase-like, C-terminal domain"/>
    <property type="match status" value="1"/>
</dbReference>
<dbReference type="Pfam" id="PF02774">
    <property type="entry name" value="Semialdhyde_dhC"/>
    <property type="match status" value="1"/>
</dbReference>
<comment type="subunit">
    <text evidence="5 15">Homodimer.</text>
</comment>
<dbReference type="InterPro" id="IPR036291">
    <property type="entry name" value="NAD(P)-bd_dom_sf"/>
</dbReference>
<dbReference type="InterPro" id="IPR005986">
    <property type="entry name" value="Asp_semialdehyde_DH_beta"/>
</dbReference>
<dbReference type="EMBL" id="FN806773">
    <property type="protein sequence ID" value="CBL57503.1"/>
    <property type="molecule type" value="Genomic_DNA"/>
</dbReference>
<evidence type="ECO:0000313" key="19">
    <source>
        <dbReference type="Proteomes" id="UP000000936"/>
    </source>
</evidence>
<dbReference type="PIRSF" id="PIRSF000148">
    <property type="entry name" value="ASA_dh"/>
    <property type="match status" value="1"/>
</dbReference>
<dbReference type="GO" id="GO:0051287">
    <property type="term" value="F:NAD binding"/>
    <property type="evidence" value="ECO:0007669"/>
    <property type="project" value="InterPro"/>
</dbReference>
<keyword evidence="9 15" id="KW-0521">NADP</keyword>
<dbReference type="EC" id="1.2.1.11" evidence="6 15"/>
<dbReference type="GO" id="GO:0009088">
    <property type="term" value="P:threonine biosynthetic process"/>
    <property type="evidence" value="ECO:0007669"/>
    <property type="project" value="UniProtKB-UniRule"/>
</dbReference>
<comment type="catalytic activity">
    <reaction evidence="14 15">
        <text>L-aspartate 4-semialdehyde + phosphate + NADP(+) = 4-phospho-L-aspartate + NADPH + H(+)</text>
        <dbReference type="Rhea" id="RHEA:24284"/>
        <dbReference type="ChEBI" id="CHEBI:15378"/>
        <dbReference type="ChEBI" id="CHEBI:43474"/>
        <dbReference type="ChEBI" id="CHEBI:57535"/>
        <dbReference type="ChEBI" id="CHEBI:57783"/>
        <dbReference type="ChEBI" id="CHEBI:58349"/>
        <dbReference type="ChEBI" id="CHEBI:537519"/>
        <dbReference type="EC" id="1.2.1.11"/>
    </reaction>
</comment>
<feature type="domain" description="Semialdehyde dehydrogenase NAD-binding" evidence="17">
    <location>
        <begin position="2"/>
        <end position="117"/>
    </location>
</feature>
<evidence type="ECO:0000256" key="11">
    <source>
        <dbReference type="ARBA" id="ARBA00023002"/>
    </source>
</evidence>
<evidence type="ECO:0000256" key="1">
    <source>
        <dbReference type="ARBA" id="ARBA00005021"/>
    </source>
</evidence>
<dbReference type="GO" id="GO:0050661">
    <property type="term" value="F:NADP binding"/>
    <property type="evidence" value="ECO:0007669"/>
    <property type="project" value="UniProtKB-UniRule"/>
</dbReference>
<evidence type="ECO:0000256" key="7">
    <source>
        <dbReference type="ARBA" id="ARBA00022605"/>
    </source>
</evidence>
<dbReference type="GO" id="GO:0046983">
    <property type="term" value="F:protein dimerization activity"/>
    <property type="evidence" value="ECO:0007669"/>
    <property type="project" value="InterPro"/>
</dbReference>
<evidence type="ECO:0000256" key="9">
    <source>
        <dbReference type="ARBA" id="ARBA00022857"/>
    </source>
</evidence>
<keyword evidence="19" id="KW-1185">Reference proteome</keyword>
<dbReference type="STRING" id="754252.PFREUD_20100"/>
<dbReference type="Gene3D" id="3.40.50.720">
    <property type="entry name" value="NAD(P)-binding Rossmann-like Domain"/>
    <property type="match status" value="1"/>
</dbReference>
<feature type="active site" description="Proton acceptor" evidence="15 16">
    <location>
        <position position="255"/>
    </location>
</feature>
<dbReference type="GO" id="GO:0004073">
    <property type="term" value="F:aspartate-semialdehyde dehydrogenase activity"/>
    <property type="evidence" value="ECO:0007669"/>
    <property type="project" value="UniProtKB-UniRule"/>
</dbReference>
<dbReference type="InterPro" id="IPR000534">
    <property type="entry name" value="Semialdehyde_DH_NAD-bd"/>
</dbReference>
<feature type="binding site" evidence="15">
    <location>
        <position position="97"/>
    </location>
    <ligand>
        <name>phosphate</name>
        <dbReference type="ChEBI" id="CHEBI:43474"/>
    </ligand>
</feature>
<accession>D7GG42</accession>
<dbReference type="Pfam" id="PF01118">
    <property type="entry name" value="Semialdhyde_dh"/>
    <property type="match status" value="1"/>
</dbReference>
<dbReference type="InterPro" id="IPR012280">
    <property type="entry name" value="Semialdhyde_DH_dimer_dom"/>
</dbReference>
<sequence>MRVGVFGATGQVGGVMRTLLAERNFPVDEIRYFASSRSAGRHLPWGDKQIAVEDMATADFSGLDLAIFSAGKTASREYAPKVAAAGAVVVDNSSGWRMDPDVPLVVSEVNPEDTKNLPKGIIANPNCTTMAAMPVLKPLHDRWGLKRLVVATYQATSGSGLSGVRALEDQTRTAMADDPHGLTFDGHAVPYPADTAPYVKPIAFNAVPFAGNLADDDSLETDEEQKLRNESRKILHIPGLRVAGTCVRVPVFTSHGLSVNAEFEQEVSVDEARAILSAAPGVELAEVPTSRDAAGVDPSLVGRIRMDQSLDTPTGLAMFVTSDNLRKGAALNAIQIAELFCKVA</sequence>
<dbReference type="eggNOG" id="COG0136">
    <property type="taxonomic scope" value="Bacteria"/>
</dbReference>
<dbReference type="NCBIfam" id="TIGR01296">
    <property type="entry name" value="asd_B"/>
    <property type="match status" value="1"/>
</dbReference>
<feature type="binding site" evidence="15">
    <location>
        <begin position="37"/>
        <end position="38"/>
    </location>
    <ligand>
        <name>NADP(+)</name>
        <dbReference type="ChEBI" id="CHEBI:58349"/>
    </ligand>
</feature>
<evidence type="ECO:0000256" key="8">
    <source>
        <dbReference type="ARBA" id="ARBA00022697"/>
    </source>
</evidence>
<proteinExistence type="inferred from homology"/>
<comment type="similarity">
    <text evidence="4 15">Belongs to the aspartate-semialdehyde dehydrogenase family.</text>
</comment>
<dbReference type="CDD" id="cd02316">
    <property type="entry name" value="VcASADH2_like_N"/>
    <property type="match status" value="1"/>
</dbReference>
<evidence type="ECO:0000256" key="10">
    <source>
        <dbReference type="ARBA" id="ARBA00022915"/>
    </source>
</evidence>
<dbReference type="CDD" id="cd18131">
    <property type="entry name" value="ASADH_C_bac_euk_like"/>
    <property type="match status" value="1"/>
</dbReference>
<gene>
    <name evidence="15 18" type="primary">asd</name>
    <name evidence="18" type="ordered locus">PFREUD_20100</name>
</gene>
<dbReference type="InterPro" id="IPR012080">
    <property type="entry name" value="Asp_semialdehyde_DH"/>
</dbReference>
<dbReference type="AlphaFoldDB" id="D7GG42"/>
<dbReference type="Proteomes" id="UP000000936">
    <property type="component" value="Chromosome"/>
</dbReference>
<comment type="function">
    <text evidence="15">Catalyzes the NADPH-dependent formation of L-aspartate-semialdehyde (L-ASA) by the reductive dephosphorylation of L-aspartyl-4-phosphate.</text>
</comment>
<dbReference type="UniPathway" id="UPA00034">
    <property type="reaction ID" value="UER00016"/>
</dbReference>
<dbReference type="NCBIfam" id="NF011456">
    <property type="entry name" value="PRK14874.1"/>
    <property type="match status" value="1"/>
</dbReference>
<evidence type="ECO:0000259" key="17">
    <source>
        <dbReference type="SMART" id="SM00859"/>
    </source>
</evidence>
<name>D7GG42_PROFC</name>
<comment type="pathway">
    <text evidence="3 15">Amino-acid biosynthesis; L-threonine biosynthesis; L-threonine from L-aspartate: step 2/5.</text>
</comment>
<dbReference type="KEGG" id="pfr:PFREUD_20100"/>
<dbReference type="GO" id="GO:0019877">
    <property type="term" value="P:diaminopimelate biosynthetic process"/>
    <property type="evidence" value="ECO:0007669"/>
    <property type="project" value="UniProtKB-UniRule"/>
</dbReference>
<keyword evidence="7 15" id="KW-0028">Amino-acid biosynthesis</keyword>
<dbReference type="GO" id="GO:0009089">
    <property type="term" value="P:lysine biosynthetic process via diaminopimelate"/>
    <property type="evidence" value="ECO:0007669"/>
    <property type="project" value="UniProtKB-UniRule"/>
</dbReference>
<organism evidence="18 19">
    <name type="scientific">Propionibacterium freudenreichii subsp. shermanii (strain ATCC 9614 / DSM 4902 / CIP 103027 / NCIMB 8099 / CIRM-BIA1)</name>
    <dbReference type="NCBI Taxonomy" id="754252"/>
    <lineage>
        <taxon>Bacteria</taxon>
        <taxon>Bacillati</taxon>
        <taxon>Actinomycetota</taxon>
        <taxon>Actinomycetes</taxon>
        <taxon>Propionibacteriales</taxon>
        <taxon>Propionibacteriaceae</taxon>
        <taxon>Propionibacterium</taxon>
    </lineage>
</organism>
<evidence type="ECO:0000256" key="15">
    <source>
        <dbReference type="HAMAP-Rule" id="MF_02121"/>
    </source>
</evidence>
<feature type="binding site" evidence="15">
    <location>
        <position position="248"/>
    </location>
    <ligand>
        <name>substrate</name>
    </ligand>
</feature>
<dbReference type="PANTHER" id="PTHR46278:SF2">
    <property type="entry name" value="ASPARTATE-SEMIALDEHYDE DEHYDROGENASE"/>
    <property type="match status" value="1"/>
</dbReference>
<comment type="pathway">
    <text evidence="1 15">Amino-acid biosynthesis; L-methionine biosynthesis via de novo pathway; L-homoserine from L-aspartate: step 2/3.</text>
</comment>
<comment type="pathway">
    <text evidence="2 15">Amino-acid biosynthesis; L-lysine biosynthesis via DAP pathway; (S)-tetrahydrodipicolinate from L-aspartate: step 2/4.</text>
</comment>
<keyword evidence="8 15" id="KW-0791">Threonine biosynthesis</keyword>
<keyword evidence="10 15" id="KW-0220">Diaminopimelate biosynthesis</keyword>
<feature type="active site" description="Acyl-thioester intermediate" evidence="15 16">
    <location>
        <position position="127"/>
    </location>
</feature>
<dbReference type="GO" id="GO:0071266">
    <property type="term" value="P:'de novo' L-methionine biosynthetic process"/>
    <property type="evidence" value="ECO:0007669"/>
    <property type="project" value="UniProtKB-UniRule"/>
</dbReference>
<dbReference type="HAMAP" id="MF_02121">
    <property type="entry name" value="ASADH"/>
    <property type="match status" value="1"/>
</dbReference>
<evidence type="ECO:0000256" key="2">
    <source>
        <dbReference type="ARBA" id="ARBA00005076"/>
    </source>
</evidence>
<feature type="binding site" evidence="15">
    <location>
        <begin position="157"/>
        <end position="158"/>
    </location>
    <ligand>
        <name>NADP(+)</name>
        <dbReference type="ChEBI" id="CHEBI:58349"/>
    </ligand>
</feature>
<evidence type="ECO:0000256" key="6">
    <source>
        <dbReference type="ARBA" id="ARBA00013120"/>
    </source>
</evidence>
<dbReference type="HOGENOM" id="CLU_049966_0_0_11"/>
<evidence type="ECO:0000256" key="4">
    <source>
        <dbReference type="ARBA" id="ARBA00010584"/>
    </source>
</evidence>
<reference evidence="18 19" key="1">
    <citation type="journal article" date="2010" name="PLoS ONE">
        <title>The complete genome of Propionibacterium freudenreichii CIRM-BIA1, a hardy actinobacterium with food and probiotic applications.</title>
        <authorList>
            <person name="Falentin H."/>
            <person name="Deutsch S.M."/>
            <person name="Jan G."/>
            <person name="Loux V."/>
            <person name="Thierry A."/>
            <person name="Parayre S."/>
            <person name="Maillard M.B."/>
            <person name="Dherbecourt J."/>
            <person name="Cousin F.J."/>
            <person name="Jardin J."/>
            <person name="Siguier P."/>
            <person name="Couloux A."/>
            <person name="Barbe V."/>
            <person name="Vacherie B."/>
            <person name="Wincker P."/>
            <person name="Gibrat J.F."/>
            <person name="Gaillardin C."/>
            <person name="Lortal S."/>
        </authorList>
    </citation>
    <scope>NUCLEOTIDE SEQUENCE [LARGE SCALE GENOMIC DNA]</scope>
    <source>
        <strain evidence="19">ATCC 9614 / DSM 4902 / CIP 103027 / NCIMB 8099 / CIRM-BIA1</strain>
    </source>
</reference>
<comment type="caution">
    <text evidence="15">Lacks conserved residue(s) required for the propagation of feature annotation.</text>
</comment>
<feature type="binding site" evidence="15">
    <location>
        <begin position="9"/>
        <end position="12"/>
    </location>
    <ligand>
        <name>NADP(+)</name>
        <dbReference type="ChEBI" id="CHEBI:58349"/>
    </ligand>
</feature>
<keyword evidence="13 15" id="KW-0486">Methionine biosynthesis</keyword>
<evidence type="ECO:0000313" key="18">
    <source>
        <dbReference type="EMBL" id="CBL57503.1"/>
    </source>
</evidence>
<evidence type="ECO:0000256" key="12">
    <source>
        <dbReference type="ARBA" id="ARBA00023154"/>
    </source>
</evidence>
<keyword evidence="11 15" id="KW-0560">Oxidoreductase</keyword>
<dbReference type="PANTHER" id="PTHR46278">
    <property type="entry name" value="DEHYDROGENASE, PUTATIVE-RELATED"/>
    <property type="match status" value="1"/>
</dbReference>
<evidence type="ECO:0000256" key="3">
    <source>
        <dbReference type="ARBA" id="ARBA00005097"/>
    </source>
</evidence>
<feature type="binding site" evidence="15">
    <location>
        <position position="324"/>
    </location>
    <ligand>
        <name>NADP(+)</name>
        <dbReference type="ChEBI" id="CHEBI:58349"/>
    </ligand>
</feature>
<feature type="binding site" evidence="15">
    <location>
        <position position="154"/>
    </location>
    <ligand>
        <name>substrate</name>
    </ligand>
</feature>
<evidence type="ECO:0000256" key="16">
    <source>
        <dbReference type="PIRSR" id="PIRSR000148-1"/>
    </source>
</evidence>
<evidence type="ECO:0000256" key="5">
    <source>
        <dbReference type="ARBA" id="ARBA00011738"/>
    </source>
</evidence>
<dbReference type="Gene3D" id="3.30.360.10">
    <property type="entry name" value="Dihydrodipicolinate Reductase, domain 2"/>
    <property type="match status" value="1"/>
</dbReference>
<evidence type="ECO:0000256" key="13">
    <source>
        <dbReference type="ARBA" id="ARBA00023167"/>
    </source>
</evidence>
<dbReference type="GO" id="GO:0009097">
    <property type="term" value="P:isoleucine biosynthetic process"/>
    <property type="evidence" value="ECO:0007669"/>
    <property type="project" value="UniProtKB-UniRule"/>
</dbReference>
<dbReference type="UniPathway" id="UPA00051">
    <property type="reaction ID" value="UER00464"/>
</dbReference>